<organism evidence="1">
    <name type="scientific">Candidatus Moduliflexus flocculans</name>
    <dbReference type="NCBI Taxonomy" id="1499966"/>
    <lineage>
        <taxon>Bacteria</taxon>
        <taxon>Candidatus Moduliflexota</taxon>
        <taxon>Candidatus Moduliflexia</taxon>
        <taxon>Candidatus Moduliflexales</taxon>
        <taxon>Candidatus Moduliflexaceae</taxon>
    </lineage>
</organism>
<reference evidence="1" key="1">
    <citation type="journal article" date="2015" name="PeerJ">
        <title>First genomic representation of candidate bacterial phylum KSB3 points to enhanced environmental sensing as a trigger of wastewater bulking.</title>
        <authorList>
            <person name="Sekiguchi Y."/>
            <person name="Ohashi A."/>
            <person name="Parks D.H."/>
            <person name="Yamauchi T."/>
            <person name="Tyson G.W."/>
            <person name="Hugenholtz P."/>
        </authorList>
    </citation>
    <scope>NUCLEOTIDE SEQUENCE [LARGE SCALE GENOMIC DNA]</scope>
</reference>
<protein>
    <recommendedName>
        <fullName evidence="3">DUF3795 domain-containing protein</fullName>
    </recommendedName>
</protein>
<dbReference type="Proteomes" id="UP000030700">
    <property type="component" value="Unassembled WGS sequence"/>
</dbReference>
<dbReference type="InterPro" id="IPR024227">
    <property type="entry name" value="DUF3795"/>
</dbReference>
<evidence type="ECO:0000313" key="1">
    <source>
        <dbReference type="EMBL" id="GAK50523.1"/>
    </source>
</evidence>
<evidence type="ECO:0008006" key="3">
    <source>
        <dbReference type="Google" id="ProtNLM"/>
    </source>
</evidence>
<sequence>MEQMIAICGLECQNCGAFLATQQNSEQKRIEVAKEWSQMFHADIKPESINCDGCLATSGRLFQHCMVCELRACGMAKGVENCAQCAEYACEKLGKFFQMAPEARGVLDRVRRADAAS</sequence>
<keyword evidence="2" id="KW-1185">Reference proteome</keyword>
<dbReference type="EMBL" id="DF820456">
    <property type="protein sequence ID" value="GAK50523.1"/>
    <property type="molecule type" value="Genomic_DNA"/>
</dbReference>
<accession>A0A0S6VSS2</accession>
<dbReference type="AlphaFoldDB" id="A0A0S6VSS2"/>
<dbReference type="Pfam" id="PF12675">
    <property type="entry name" value="DUF3795"/>
    <property type="match status" value="1"/>
</dbReference>
<dbReference type="STRING" id="1499966.U14_01754"/>
<evidence type="ECO:0000313" key="2">
    <source>
        <dbReference type="Proteomes" id="UP000030700"/>
    </source>
</evidence>
<dbReference type="HOGENOM" id="CLU_168035_0_0_0"/>
<proteinExistence type="predicted"/>
<name>A0A0S6VSS2_9BACT</name>
<gene>
    <name evidence="1" type="ORF">U14_01754</name>
</gene>